<dbReference type="InterPro" id="IPR041122">
    <property type="entry name" value="RecJ_OB"/>
</dbReference>
<dbReference type="Pfam" id="PF02272">
    <property type="entry name" value="DHHA1"/>
    <property type="match status" value="1"/>
</dbReference>
<dbReference type="InterPro" id="IPR051673">
    <property type="entry name" value="SSDNA_exonuclease_RecJ"/>
</dbReference>
<dbReference type="Gene3D" id="3.90.1640.30">
    <property type="match status" value="1"/>
</dbReference>
<dbReference type="InterPro" id="IPR004610">
    <property type="entry name" value="RecJ"/>
</dbReference>
<name>A0A9D1ISR2_9FIRM</name>
<dbReference type="GO" id="GO:0006281">
    <property type="term" value="P:DNA repair"/>
    <property type="evidence" value="ECO:0007669"/>
    <property type="project" value="InterPro"/>
</dbReference>
<dbReference type="Pfam" id="PF01368">
    <property type="entry name" value="DHH"/>
    <property type="match status" value="1"/>
</dbReference>
<gene>
    <name evidence="9" type="primary">recJ</name>
    <name evidence="9" type="ORF">IAD19_07790</name>
</gene>
<comment type="similarity">
    <text evidence="1">Belongs to the RecJ family.</text>
</comment>
<evidence type="ECO:0000256" key="5">
    <source>
        <dbReference type="ARBA" id="ARBA00022839"/>
    </source>
</evidence>
<dbReference type="InterPro" id="IPR038763">
    <property type="entry name" value="DHH_sf"/>
</dbReference>
<evidence type="ECO:0000259" key="6">
    <source>
        <dbReference type="Pfam" id="PF01368"/>
    </source>
</evidence>
<dbReference type="InterPro" id="IPR001667">
    <property type="entry name" value="DDH_dom"/>
</dbReference>
<comment type="caution">
    <text evidence="9">The sequence shown here is derived from an EMBL/GenBank/DDBJ whole genome shotgun (WGS) entry which is preliminary data.</text>
</comment>
<keyword evidence="3" id="KW-0540">Nuclease</keyword>
<dbReference type="PANTHER" id="PTHR30255">
    <property type="entry name" value="SINGLE-STRANDED-DNA-SPECIFIC EXONUCLEASE RECJ"/>
    <property type="match status" value="1"/>
</dbReference>
<dbReference type="AlphaFoldDB" id="A0A9D1ISR2"/>
<keyword evidence="4" id="KW-0378">Hydrolase</keyword>
<dbReference type="EMBL" id="DVMX01000147">
    <property type="protein sequence ID" value="HIU42435.1"/>
    <property type="molecule type" value="Genomic_DNA"/>
</dbReference>
<sequence length="680" mass="75257">MAFSRWRLRPVERQQTEELAAQCSLPLFLARLLTGRGYARPGQVEQFFQAESEVLEDPLSFQGMDVAVTRIRKALEEEEQIAVYGDYDCDGVTATALLTDYLQTLGGRVISVLPHRQGEGYGLNRSALDRCREQGVTLLITVDNGISALDEVDYAKELGMEVIVTDHHVPGAKLPNALAVIDPHLEPDCTPFCGAGLALMLAAALEDGDVEFILDQYADLAALGTISDVVPLVDSNRALVQRGLPLIQQGQRPGLAALLQTAGISTQSPLTAQQVAFGLGPRINAAGRMAQPEPALDLLTTEDPEEAESLAAVLEDCNRRRRQQEEEMLADVKEMIAADSSLLRRRVLCFAKEGWHPGIIGIAAARLCEEYGRPVMLLSGRDGVYTGSARSVGEFHLYQCLLACDSLLLRYGGHRQAAGFTIGEENLEAFFRQVEEYAAGQPLAQPELWLDGVLSPQDLTVEQIDKLSALEPFGEANPVPVFLLPKVKAAAVESIGEGKHTRYRMDWMGTRFTAVQFRITPQQSFVQPGQELDLAAQISLREFRGRQYLSVQVLELRPSGLKQTLLLNGWNYYFRFFCGEELPSGVAQKAVPTRQQAVLVYRLLQKKPSCSPEQLYCFLYDKINYFSFRICLDMMEEAQLIRPAPEGGYQLRQGGEKVDLMQMPSALRLRKMGKGDTGNE</sequence>
<dbReference type="Proteomes" id="UP000824082">
    <property type="component" value="Unassembled WGS sequence"/>
</dbReference>
<protein>
    <recommendedName>
        <fullName evidence="2">Single-stranded-DNA-specific exonuclease RecJ</fullName>
    </recommendedName>
</protein>
<evidence type="ECO:0000313" key="9">
    <source>
        <dbReference type="EMBL" id="HIU42435.1"/>
    </source>
</evidence>
<evidence type="ECO:0000256" key="1">
    <source>
        <dbReference type="ARBA" id="ARBA00005915"/>
    </source>
</evidence>
<reference evidence="9" key="2">
    <citation type="journal article" date="2021" name="PeerJ">
        <title>Extensive microbial diversity within the chicken gut microbiome revealed by metagenomics and culture.</title>
        <authorList>
            <person name="Gilroy R."/>
            <person name="Ravi A."/>
            <person name="Getino M."/>
            <person name="Pursley I."/>
            <person name="Horton D.L."/>
            <person name="Alikhan N.F."/>
            <person name="Baker D."/>
            <person name="Gharbi K."/>
            <person name="Hall N."/>
            <person name="Watson M."/>
            <person name="Adriaenssens E.M."/>
            <person name="Foster-Nyarko E."/>
            <person name="Jarju S."/>
            <person name="Secka A."/>
            <person name="Antonio M."/>
            <person name="Oren A."/>
            <person name="Chaudhuri R.R."/>
            <person name="La Ragione R."/>
            <person name="Hildebrand F."/>
            <person name="Pallen M.J."/>
        </authorList>
    </citation>
    <scope>NUCLEOTIDE SEQUENCE</scope>
    <source>
        <strain evidence="9">4509</strain>
    </source>
</reference>
<dbReference type="SUPFAM" id="SSF64182">
    <property type="entry name" value="DHH phosphoesterases"/>
    <property type="match status" value="1"/>
</dbReference>
<dbReference type="PANTHER" id="PTHR30255:SF2">
    <property type="entry name" value="SINGLE-STRANDED-DNA-SPECIFIC EXONUCLEASE RECJ"/>
    <property type="match status" value="1"/>
</dbReference>
<dbReference type="GO" id="GO:0008409">
    <property type="term" value="F:5'-3' exonuclease activity"/>
    <property type="evidence" value="ECO:0007669"/>
    <property type="project" value="InterPro"/>
</dbReference>
<dbReference type="GO" id="GO:0003676">
    <property type="term" value="F:nucleic acid binding"/>
    <property type="evidence" value="ECO:0007669"/>
    <property type="project" value="InterPro"/>
</dbReference>
<dbReference type="Gene3D" id="3.10.310.30">
    <property type="match status" value="1"/>
</dbReference>
<proteinExistence type="inferred from homology"/>
<accession>A0A9D1ISR2</accession>
<evidence type="ECO:0000259" key="7">
    <source>
        <dbReference type="Pfam" id="PF02272"/>
    </source>
</evidence>
<dbReference type="NCBIfam" id="TIGR00644">
    <property type="entry name" value="recJ"/>
    <property type="match status" value="1"/>
</dbReference>
<feature type="domain" description="DDH" evidence="6">
    <location>
        <begin position="80"/>
        <end position="225"/>
    </location>
</feature>
<feature type="domain" description="DHHA1" evidence="7">
    <location>
        <begin position="349"/>
        <end position="438"/>
    </location>
</feature>
<evidence type="ECO:0000256" key="4">
    <source>
        <dbReference type="ARBA" id="ARBA00022801"/>
    </source>
</evidence>
<evidence type="ECO:0000313" key="10">
    <source>
        <dbReference type="Proteomes" id="UP000824082"/>
    </source>
</evidence>
<evidence type="ECO:0000256" key="3">
    <source>
        <dbReference type="ARBA" id="ARBA00022722"/>
    </source>
</evidence>
<keyword evidence="5 9" id="KW-0269">Exonuclease</keyword>
<dbReference type="Pfam" id="PF17768">
    <property type="entry name" value="RecJ_OB"/>
    <property type="match status" value="1"/>
</dbReference>
<organism evidence="9 10">
    <name type="scientific">Candidatus Egerieicola faecale</name>
    <dbReference type="NCBI Taxonomy" id="2840774"/>
    <lineage>
        <taxon>Bacteria</taxon>
        <taxon>Bacillati</taxon>
        <taxon>Bacillota</taxon>
        <taxon>Clostridia</taxon>
        <taxon>Eubacteriales</taxon>
        <taxon>Oscillospiraceae</taxon>
        <taxon>Oscillospiraceae incertae sedis</taxon>
        <taxon>Candidatus Egerieicola</taxon>
    </lineage>
</organism>
<feature type="domain" description="RecJ OB" evidence="8">
    <location>
        <begin position="450"/>
        <end position="553"/>
    </location>
</feature>
<evidence type="ECO:0000259" key="8">
    <source>
        <dbReference type="Pfam" id="PF17768"/>
    </source>
</evidence>
<dbReference type="GO" id="GO:0006310">
    <property type="term" value="P:DNA recombination"/>
    <property type="evidence" value="ECO:0007669"/>
    <property type="project" value="InterPro"/>
</dbReference>
<dbReference type="InterPro" id="IPR003156">
    <property type="entry name" value="DHHA1_dom"/>
</dbReference>
<evidence type="ECO:0000256" key="2">
    <source>
        <dbReference type="ARBA" id="ARBA00019841"/>
    </source>
</evidence>
<reference evidence="9" key="1">
    <citation type="submission" date="2020-10" db="EMBL/GenBank/DDBJ databases">
        <authorList>
            <person name="Gilroy R."/>
        </authorList>
    </citation>
    <scope>NUCLEOTIDE SEQUENCE</scope>
    <source>
        <strain evidence="9">4509</strain>
    </source>
</reference>